<dbReference type="InterPro" id="IPR002921">
    <property type="entry name" value="Fungal_lipase-type"/>
</dbReference>
<dbReference type="CDD" id="cd00519">
    <property type="entry name" value="Lipase_3"/>
    <property type="match status" value="1"/>
</dbReference>
<dbReference type="AlphaFoldDB" id="A0AAF3J4Z8"/>
<evidence type="ECO:0000256" key="1">
    <source>
        <dbReference type="SAM" id="SignalP"/>
    </source>
</evidence>
<keyword evidence="3" id="KW-1185">Reference proteome</keyword>
<feature type="domain" description="Fungal lipase-type" evidence="2">
    <location>
        <begin position="90"/>
        <end position="224"/>
    </location>
</feature>
<dbReference type="Pfam" id="PF01764">
    <property type="entry name" value="Lipase_3"/>
    <property type="match status" value="1"/>
</dbReference>
<feature type="signal peptide" evidence="1">
    <location>
        <begin position="1"/>
        <end position="20"/>
    </location>
</feature>
<evidence type="ECO:0000313" key="3">
    <source>
        <dbReference type="Proteomes" id="UP000887575"/>
    </source>
</evidence>
<dbReference type="WBParaSite" id="MBELARI_LOCUS16536">
    <property type="protein sequence ID" value="MBELARI_LOCUS16536"/>
    <property type="gene ID" value="MBELARI_LOCUS16536"/>
</dbReference>
<keyword evidence="1" id="KW-0732">Signal</keyword>
<dbReference type="GO" id="GO:0006629">
    <property type="term" value="P:lipid metabolic process"/>
    <property type="evidence" value="ECO:0007669"/>
    <property type="project" value="InterPro"/>
</dbReference>
<feature type="chain" id="PRO_5042119652" description="Fungal lipase-type domain-containing protein" evidence="1">
    <location>
        <begin position="21"/>
        <end position="362"/>
    </location>
</feature>
<organism evidence="3 4">
    <name type="scientific">Mesorhabditis belari</name>
    <dbReference type="NCBI Taxonomy" id="2138241"/>
    <lineage>
        <taxon>Eukaryota</taxon>
        <taxon>Metazoa</taxon>
        <taxon>Ecdysozoa</taxon>
        <taxon>Nematoda</taxon>
        <taxon>Chromadorea</taxon>
        <taxon>Rhabditida</taxon>
        <taxon>Rhabditina</taxon>
        <taxon>Rhabditomorpha</taxon>
        <taxon>Rhabditoidea</taxon>
        <taxon>Rhabditidae</taxon>
        <taxon>Mesorhabditinae</taxon>
        <taxon>Mesorhabditis</taxon>
    </lineage>
</organism>
<evidence type="ECO:0000259" key="2">
    <source>
        <dbReference type="Pfam" id="PF01764"/>
    </source>
</evidence>
<dbReference type="PANTHER" id="PTHR45908">
    <property type="entry name" value="PROTEIN CBG11750-RELATED"/>
    <property type="match status" value="1"/>
</dbReference>
<dbReference type="Gene3D" id="3.40.50.1820">
    <property type="entry name" value="alpha/beta hydrolase"/>
    <property type="match status" value="1"/>
</dbReference>
<evidence type="ECO:0000313" key="4">
    <source>
        <dbReference type="WBParaSite" id="MBELARI_LOCUS16536"/>
    </source>
</evidence>
<sequence>MGATIRLILNLILLISIVYGSYFNEYSDRFARKLVIAAAGARADDPMQCLNQAFPQDFYRLISRDETICDAKQNTCACYTAVSTHTQTIIVAFRGTSTQSQMKTEMSESLKPSIDWYGYGLIDKYFYDAIDKMWPYIQPALNETSSSHFEVIFTGYSLGGALATLAAMKTHAMNLRASAKIKLLTFGEPRVGNSIFATNVDRVINDGYRVVHKADIVPHLPPCKDAKTDRRACDRGDLRRMYHHGTEVWYNNDMGENADYHLCTKDDEDPECSDGLKNTKPRIISTILDGMWEPQQARQRNCGVDRVVNVTDDLKKISSTFQEEMESDECSVIFVAPPKKAIQFGSSDFGRLLTIPLIANGF</sequence>
<protein>
    <recommendedName>
        <fullName evidence="2">Fungal lipase-type domain-containing protein</fullName>
    </recommendedName>
</protein>
<dbReference type="Proteomes" id="UP000887575">
    <property type="component" value="Unassembled WGS sequence"/>
</dbReference>
<dbReference type="InterPro" id="IPR029058">
    <property type="entry name" value="AB_hydrolase_fold"/>
</dbReference>
<proteinExistence type="predicted"/>
<name>A0AAF3J4Z8_9BILA</name>
<dbReference type="PANTHER" id="PTHR45908:SF5">
    <property type="entry name" value="FUNGAL LIPASE-LIKE DOMAIN-CONTAINING PROTEIN"/>
    <property type="match status" value="1"/>
</dbReference>
<dbReference type="SUPFAM" id="SSF53474">
    <property type="entry name" value="alpha/beta-Hydrolases"/>
    <property type="match status" value="1"/>
</dbReference>
<accession>A0AAF3J4Z8</accession>
<reference evidence="4" key="1">
    <citation type="submission" date="2024-02" db="UniProtKB">
        <authorList>
            <consortium name="WormBaseParasite"/>
        </authorList>
    </citation>
    <scope>IDENTIFICATION</scope>
</reference>